<dbReference type="GO" id="GO:0003677">
    <property type="term" value="F:DNA binding"/>
    <property type="evidence" value="ECO:0007669"/>
    <property type="project" value="InterPro"/>
</dbReference>
<evidence type="ECO:0000256" key="3">
    <source>
        <dbReference type="ARBA" id="ARBA00022618"/>
    </source>
</evidence>
<dbReference type="InterPro" id="IPR016059">
    <property type="entry name" value="DNA_ligase_ATP-dep_CS"/>
</dbReference>
<dbReference type="OrthoDB" id="9767858at2"/>
<keyword evidence="16" id="KW-1185">Reference proteome</keyword>
<dbReference type="Gene3D" id="2.40.50.140">
    <property type="entry name" value="Nucleic acid-binding proteins"/>
    <property type="match status" value="1"/>
</dbReference>
<dbReference type="GO" id="GO:0051301">
    <property type="term" value="P:cell division"/>
    <property type="evidence" value="ECO:0007669"/>
    <property type="project" value="UniProtKB-KW"/>
</dbReference>
<dbReference type="GO" id="GO:0005524">
    <property type="term" value="F:ATP binding"/>
    <property type="evidence" value="ECO:0007669"/>
    <property type="project" value="UniProtKB-KW"/>
</dbReference>
<organism evidence="15 16">
    <name type="scientific">Erythrobacter insulae</name>
    <dbReference type="NCBI Taxonomy" id="2584124"/>
    <lineage>
        <taxon>Bacteria</taxon>
        <taxon>Pseudomonadati</taxon>
        <taxon>Pseudomonadota</taxon>
        <taxon>Alphaproteobacteria</taxon>
        <taxon>Sphingomonadales</taxon>
        <taxon>Erythrobacteraceae</taxon>
        <taxon>Erythrobacter/Porphyrobacter group</taxon>
        <taxon>Erythrobacter</taxon>
    </lineage>
</organism>
<keyword evidence="4" id="KW-0235">DNA replication</keyword>
<dbReference type="AlphaFoldDB" id="A0A547PB73"/>
<evidence type="ECO:0000256" key="10">
    <source>
        <dbReference type="ARBA" id="ARBA00023172"/>
    </source>
</evidence>
<dbReference type="Pfam" id="PF04675">
    <property type="entry name" value="DNA_ligase_A_N"/>
    <property type="match status" value="1"/>
</dbReference>
<keyword evidence="3" id="KW-0132">Cell division</keyword>
<keyword evidence="11" id="KW-0234">DNA repair</keyword>
<dbReference type="InterPro" id="IPR026333">
    <property type="entry name" value="ATP_dep_DNA_lig_pp_1105_fam"/>
</dbReference>
<keyword evidence="5" id="KW-0479">Metal-binding</keyword>
<proteinExistence type="predicted"/>
<keyword evidence="8" id="KW-0067">ATP-binding</keyword>
<dbReference type="PANTHER" id="PTHR45674">
    <property type="entry name" value="DNA LIGASE 1/3 FAMILY MEMBER"/>
    <property type="match status" value="1"/>
</dbReference>
<dbReference type="GO" id="GO:0006310">
    <property type="term" value="P:DNA recombination"/>
    <property type="evidence" value="ECO:0007669"/>
    <property type="project" value="UniProtKB-KW"/>
</dbReference>
<dbReference type="EMBL" id="VHJK01000001">
    <property type="protein sequence ID" value="TRD11385.1"/>
    <property type="molecule type" value="Genomic_DNA"/>
</dbReference>
<reference evidence="15 16" key="1">
    <citation type="submission" date="2019-06" db="EMBL/GenBank/DDBJ databases">
        <title>Erythrobacter insulae sp. nov., isolated from a tidal flat.</title>
        <authorList>
            <person name="Yoon J.-H."/>
        </authorList>
    </citation>
    <scope>NUCLEOTIDE SEQUENCE [LARGE SCALE GENOMIC DNA]</scope>
    <source>
        <strain evidence="15 16">JBTF-M21</strain>
    </source>
</reference>
<evidence type="ECO:0000256" key="9">
    <source>
        <dbReference type="ARBA" id="ARBA00022842"/>
    </source>
</evidence>
<keyword evidence="12" id="KW-0131">Cell cycle</keyword>
<dbReference type="InterPro" id="IPR012309">
    <property type="entry name" value="DNA_ligase_ATP-dep_C"/>
</dbReference>
<dbReference type="InterPro" id="IPR012308">
    <property type="entry name" value="DNA_ligase_ATP-dep_N"/>
</dbReference>
<dbReference type="CDD" id="cd07972">
    <property type="entry name" value="OBF_DNA_ligase_Arch_LigB"/>
    <property type="match status" value="1"/>
</dbReference>
<dbReference type="InterPro" id="IPR050191">
    <property type="entry name" value="ATP-dep_DNA_ligase"/>
</dbReference>
<sequence>MIAFATLLDTLVYTTSRNRKLALIAEYLRETPDPDRGWALAALTGELDFPAVKSSTIRNLMKDRVDPVLWTLSRDFVGDTAETASLLWPEPDARAASVPSVAEVVEQLAGLNRSTAPKELPRLLDLLDANGRFALIKLATGGMRIGVSARLAKTAFAQAFDVAVEEVEEYWHALEAPYPELFAWAANGEDPPDVSNRPRFRPFMLAHPLDETRLDLAEYAAEWKWDGIRVQLVRVTNEAGDAETRLYSRSGDDISATFPELLDVLPVDAVLDGELLVRGNAQGGESGGAASFNALQQRLGRKTVSKKMLTEAPAFVRLYDALIIEGTDVRQQPWAGRRAALETLMPRLPESHFDISQIVAARNFDHLAEIREGARDDAIEGLMLKRRDSPYIAGRKVGYWYKWKRDPLLIDCVLMYAQRGSGKRSSFYSDYTFGCWNGDPDARIEDGGAELLPVGKAYSGFTDAELKKLDKLVRQTTLNRFGPVREVERTLVFEVAFDSVHTSKRHKSGLAMRFPRIHRIRWDKPVHEADRIETLRALIRD</sequence>
<evidence type="ECO:0000259" key="14">
    <source>
        <dbReference type="PROSITE" id="PS50160"/>
    </source>
</evidence>
<dbReference type="Gene3D" id="3.30.470.30">
    <property type="entry name" value="DNA ligase/mRNA capping enzyme"/>
    <property type="match status" value="1"/>
</dbReference>
<keyword evidence="7" id="KW-0227">DNA damage</keyword>
<gene>
    <name evidence="15" type="ORF">FGU71_05635</name>
</gene>
<dbReference type="Gene3D" id="1.10.3260.10">
    <property type="entry name" value="DNA ligase, ATP-dependent, N-terminal domain"/>
    <property type="match status" value="1"/>
</dbReference>
<dbReference type="GO" id="GO:0046872">
    <property type="term" value="F:metal ion binding"/>
    <property type="evidence" value="ECO:0007669"/>
    <property type="project" value="UniProtKB-KW"/>
</dbReference>
<dbReference type="NCBIfam" id="TIGR04120">
    <property type="entry name" value="DNA_lig_bact"/>
    <property type="match status" value="1"/>
</dbReference>
<dbReference type="InterPro" id="IPR012310">
    <property type="entry name" value="DNA_ligase_ATP-dep_cent"/>
</dbReference>
<dbReference type="GO" id="GO:0006281">
    <property type="term" value="P:DNA repair"/>
    <property type="evidence" value="ECO:0007669"/>
    <property type="project" value="UniProtKB-KW"/>
</dbReference>
<dbReference type="SUPFAM" id="SSF50249">
    <property type="entry name" value="Nucleic acid-binding proteins"/>
    <property type="match status" value="1"/>
</dbReference>
<evidence type="ECO:0000256" key="1">
    <source>
        <dbReference type="ARBA" id="ARBA00012727"/>
    </source>
</evidence>
<feature type="domain" description="ATP-dependent DNA ligase family profile" evidence="14">
    <location>
        <begin position="307"/>
        <end position="437"/>
    </location>
</feature>
<dbReference type="PROSITE" id="PS50160">
    <property type="entry name" value="DNA_LIGASE_A3"/>
    <property type="match status" value="1"/>
</dbReference>
<evidence type="ECO:0000313" key="16">
    <source>
        <dbReference type="Proteomes" id="UP000316343"/>
    </source>
</evidence>
<dbReference type="PROSITE" id="PS00697">
    <property type="entry name" value="DNA_LIGASE_A1"/>
    <property type="match status" value="1"/>
</dbReference>
<dbReference type="InterPro" id="IPR036599">
    <property type="entry name" value="DNA_ligase_N_sf"/>
</dbReference>
<evidence type="ECO:0000256" key="8">
    <source>
        <dbReference type="ARBA" id="ARBA00022840"/>
    </source>
</evidence>
<dbReference type="InterPro" id="IPR012340">
    <property type="entry name" value="NA-bd_OB-fold"/>
</dbReference>
<evidence type="ECO:0000313" key="15">
    <source>
        <dbReference type="EMBL" id="TRD11385.1"/>
    </source>
</evidence>
<protein>
    <recommendedName>
        <fullName evidence="1">DNA ligase (ATP)</fullName>
        <ecNumber evidence="1">6.5.1.1</ecNumber>
    </recommendedName>
</protein>
<keyword evidence="6" id="KW-0547">Nucleotide-binding</keyword>
<dbReference type="GO" id="GO:0006260">
    <property type="term" value="P:DNA replication"/>
    <property type="evidence" value="ECO:0007669"/>
    <property type="project" value="UniProtKB-KW"/>
</dbReference>
<evidence type="ECO:0000256" key="13">
    <source>
        <dbReference type="ARBA" id="ARBA00034003"/>
    </source>
</evidence>
<comment type="catalytic activity">
    <reaction evidence="13">
        <text>ATP + (deoxyribonucleotide)n-3'-hydroxyl + 5'-phospho-(deoxyribonucleotide)m = (deoxyribonucleotide)n+m + AMP + diphosphate.</text>
        <dbReference type="EC" id="6.5.1.1"/>
    </reaction>
</comment>
<evidence type="ECO:0000256" key="7">
    <source>
        <dbReference type="ARBA" id="ARBA00022763"/>
    </source>
</evidence>
<comment type="caution">
    <text evidence="15">The sequence shown here is derived from an EMBL/GenBank/DDBJ whole genome shotgun (WGS) entry which is preliminary data.</text>
</comment>
<accession>A0A547PB73</accession>
<dbReference type="GO" id="GO:0003910">
    <property type="term" value="F:DNA ligase (ATP) activity"/>
    <property type="evidence" value="ECO:0007669"/>
    <property type="project" value="UniProtKB-EC"/>
</dbReference>
<name>A0A547PB73_9SPHN</name>
<dbReference type="Pfam" id="PF01068">
    <property type="entry name" value="DNA_ligase_A_M"/>
    <property type="match status" value="1"/>
</dbReference>
<keyword evidence="9" id="KW-0460">Magnesium</keyword>
<dbReference type="SUPFAM" id="SSF56091">
    <property type="entry name" value="DNA ligase/mRNA capping enzyme, catalytic domain"/>
    <property type="match status" value="1"/>
</dbReference>
<dbReference type="Pfam" id="PF04679">
    <property type="entry name" value="DNA_ligase_A_C"/>
    <property type="match status" value="1"/>
</dbReference>
<evidence type="ECO:0000256" key="2">
    <source>
        <dbReference type="ARBA" id="ARBA00022598"/>
    </source>
</evidence>
<dbReference type="EC" id="6.5.1.1" evidence="1"/>
<keyword evidence="10" id="KW-0233">DNA recombination</keyword>
<evidence type="ECO:0000256" key="11">
    <source>
        <dbReference type="ARBA" id="ARBA00023204"/>
    </source>
</evidence>
<dbReference type="RefSeq" id="WP_142787650.1">
    <property type="nucleotide sequence ID" value="NZ_VHJK01000001.1"/>
</dbReference>
<evidence type="ECO:0000256" key="6">
    <source>
        <dbReference type="ARBA" id="ARBA00022741"/>
    </source>
</evidence>
<dbReference type="PANTHER" id="PTHR45674:SF13">
    <property type="entry name" value="DNA LIGASE-RELATED"/>
    <property type="match status" value="1"/>
</dbReference>
<dbReference type="NCBIfam" id="NF006701">
    <property type="entry name" value="PRK09247.1"/>
    <property type="match status" value="1"/>
</dbReference>
<evidence type="ECO:0000256" key="12">
    <source>
        <dbReference type="ARBA" id="ARBA00023306"/>
    </source>
</evidence>
<evidence type="ECO:0000256" key="5">
    <source>
        <dbReference type="ARBA" id="ARBA00022723"/>
    </source>
</evidence>
<evidence type="ECO:0000256" key="4">
    <source>
        <dbReference type="ARBA" id="ARBA00022705"/>
    </source>
</evidence>
<dbReference type="CDD" id="cd07897">
    <property type="entry name" value="Adenylation_DNA_ligase_Bac1"/>
    <property type="match status" value="1"/>
</dbReference>
<dbReference type="Proteomes" id="UP000316343">
    <property type="component" value="Unassembled WGS sequence"/>
</dbReference>
<keyword evidence="2 15" id="KW-0436">Ligase</keyword>